<dbReference type="Gene3D" id="2.40.30.170">
    <property type="match status" value="1"/>
</dbReference>
<evidence type="ECO:0000256" key="1">
    <source>
        <dbReference type="ARBA" id="ARBA00009477"/>
    </source>
</evidence>
<dbReference type="PANTHER" id="PTHR30469">
    <property type="entry name" value="MULTIDRUG RESISTANCE PROTEIN MDTA"/>
    <property type="match status" value="1"/>
</dbReference>
<dbReference type="InterPro" id="IPR006143">
    <property type="entry name" value="RND_pump_MFP"/>
</dbReference>
<dbReference type="Gene3D" id="2.40.50.100">
    <property type="match status" value="1"/>
</dbReference>
<dbReference type="InterPro" id="IPR058647">
    <property type="entry name" value="BSH_CzcB-like"/>
</dbReference>
<dbReference type="EMBL" id="JAPZVM010000009">
    <property type="protein sequence ID" value="MCZ8373162.1"/>
    <property type="molecule type" value="Genomic_DNA"/>
</dbReference>
<keyword evidence="6" id="KW-1185">Reference proteome</keyword>
<feature type="domain" description="CzcB-like barrel-sandwich hybrid" evidence="4">
    <location>
        <begin position="65"/>
        <end position="183"/>
    </location>
</feature>
<organism evidence="5 6">
    <name type="scientific">Phocaeicola acetigenes</name>
    <dbReference type="NCBI Taxonomy" id="3016083"/>
    <lineage>
        <taxon>Bacteria</taxon>
        <taxon>Pseudomonadati</taxon>
        <taxon>Bacteroidota</taxon>
        <taxon>Bacteroidia</taxon>
        <taxon>Bacteroidales</taxon>
        <taxon>Bacteroidaceae</taxon>
        <taxon>Phocaeicola</taxon>
    </lineage>
</organism>
<feature type="domain" description="CusB-like beta-barrel" evidence="2">
    <location>
        <begin position="191"/>
        <end position="266"/>
    </location>
</feature>
<reference evidence="5" key="1">
    <citation type="submission" date="2022-12" db="EMBL/GenBank/DDBJ databases">
        <title>Phocaeicola acetigenes sp. nov., isolated feces from a healthy human.</title>
        <authorList>
            <person name="Do H."/>
            <person name="Ha Y.B."/>
            <person name="Kim J.-S."/>
            <person name="Suh M.K."/>
            <person name="Kim H.S."/>
            <person name="Lee J.-S."/>
        </authorList>
    </citation>
    <scope>NUCLEOTIDE SEQUENCE</scope>
    <source>
        <strain evidence="5">KGMB11183</strain>
    </source>
</reference>
<dbReference type="SUPFAM" id="SSF111369">
    <property type="entry name" value="HlyD-like secretion proteins"/>
    <property type="match status" value="1"/>
</dbReference>
<name>A0ABT4PJC6_9BACT</name>
<comment type="similarity">
    <text evidence="1">Belongs to the membrane fusion protein (MFP) (TC 8.A.1) family.</text>
</comment>
<evidence type="ECO:0000313" key="5">
    <source>
        <dbReference type="EMBL" id="MCZ8373162.1"/>
    </source>
</evidence>
<dbReference type="Gene3D" id="2.40.420.20">
    <property type="match status" value="1"/>
</dbReference>
<gene>
    <name evidence="5" type="ORF">O6P32_10670</name>
</gene>
<proteinExistence type="inferred from homology"/>
<dbReference type="InterPro" id="IPR058792">
    <property type="entry name" value="Beta-barrel_RND_2"/>
</dbReference>
<accession>A0ABT4PJC6</accession>
<dbReference type="Proteomes" id="UP001141933">
    <property type="component" value="Unassembled WGS sequence"/>
</dbReference>
<evidence type="ECO:0000259" key="2">
    <source>
        <dbReference type="Pfam" id="PF25954"/>
    </source>
</evidence>
<dbReference type="Pfam" id="PF25954">
    <property type="entry name" value="Beta-barrel_RND_2"/>
    <property type="match status" value="1"/>
</dbReference>
<dbReference type="PROSITE" id="PS51257">
    <property type="entry name" value="PROKAR_LIPOPROTEIN"/>
    <property type="match status" value="1"/>
</dbReference>
<dbReference type="InterPro" id="IPR058627">
    <property type="entry name" value="MdtA-like_C"/>
</dbReference>
<dbReference type="NCBIfam" id="TIGR01730">
    <property type="entry name" value="RND_mfp"/>
    <property type="match status" value="1"/>
</dbReference>
<evidence type="ECO:0000313" key="6">
    <source>
        <dbReference type="Proteomes" id="UP001141933"/>
    </source>
</evidence>
<evidence type="ECO:0000259" key="4">
    <source>
        <dbReference type="Pfam" id="PF25973"/>
    </source>
</evidence>
<feature type="domain" description="Multidrug resistance protein MdtA-like C-terminal permuted SH3" evidence="3">
    <location>
        <begin position="283"/>
        <end position="332"/>
    </location>
</feature>
<dbReference type="Pfam" id="PF25967">
    <property type="entry name" value="RND-MFP_C"/>
    <property type="match status" value="1"/>
</dbReference>
<dbReference type="Gene3D" id="1.10.287.470">
    <property type="entry name" value="Helix hairpin bin"/>
    <property type="match status" value="1"/>
</dbReference>
<dbReference type="RefSeq" id="WP_269878472.1">
    <property type="nucleotide sequence ID" value="NZ_JAPZVM010000009.1"/>
</dbReference>
<protein>
    <submittedName>
        <fullName evidence="5">Efflux RND transporter periplasmic adaptor subunit</fullName>
    </submittedName>
</protein>
<evidence type="ECO:0000259" key="3">
    <source>
        <dbReference type="Pfam" id="PF25967"/>
    </source>
</evidence>
<sequence>MNKKFLILVSFLVFLYGCGKSEHVKNEPVAVKVKIEKVETDNGGCTSFYSGTVKEENASLLNFSVMGTVNRIHVGLGTVVQKGQLLATIDDTSLKSAYEAAKAARDQAEDAYSRMKELHQKGSLADIKWMEVKSKYQQACSMEEMAKKQLADCRLYAPFSGVVSSKSIEVGQNVNPAVSAFTLVSGKDMNVRISVPETEISNVYKGQEAVVIIPALNDSRLEGSVIEKGIQANPVSRSYEVKIRLDNSSLSRKVMPGMITEVYLTGKLSTQHIVIAANLIQIDENNNYFVWLNDKGKASKRIITCGDFTPTGVTVVSGLNAGDEIIVEGQQKVCEGTKLEL</sequence>
<dbReference type="Pfam" id="PF25973">
    <property type="entry name" value="BSH_CzcB"/>
    <property type="match status" value="1"/>
</dbReference>
<comment type="caution">
    <text evidence="5">The sequence shown here is derived from an EMBL/GenBank/DDBJ whole genome shotgun (WGS) entry which is preliminary data.</text>
</comment>